<evidence type="ECO:0000313" key="4">
    <source>
        <dbReference type="EMBL" id="OSC34793.1"/>
    </source>
</evidence>
<dbReference type="SUPFAM" id="SSF140931">
    <property type="entry name" value="Fic-like"/>
    <property type="match status" value="1"/>
</dbReference>
<sequence>MASLSPAVGLETLTWEPSAQAGYSLADQRVAIRQSGTYQAAVTADIAELQVALPSAVLAAAEDASREIARFDSELGDEIAPFAAVLLRSESAASSNIENLTASARAIAEAESLGGPTRRNAAIIVANTAAMQAAVALADRIDAAAILDMHHALMHTSTPAAAGRWRDEQVWIGGGPFGPRGADYIAPHHRRVPAAIDDLIAFTHRLDVPALVQIAIAHAQFESIHPFTDGNGRTGRALVQAMLRRKGLTRHVTVPVSAGLLTNTDAYFAALNAYRDGEAAPIAEQLSQAALLAVANGRRLVTELRDIRAGWATRVTARRDSAVWKVVDLLVKRPVFNAALLRHELGIATGNARRYIDPLVDAGIVVEFTDRTRNRAWRAPEVLAALDGFAGRAGRRRWSD</sequence>
<protein>
    <submittedName>
        <fullName evidence="4">Cell filamentation protein Fic</fullName>
    </submittedName>
</protein>
<dbReference type="GO" id="GO:0005524">
    <property type="term" value="F:ATP binding"/>
    <property type="evidence" value="ECO:0007669"/>
    <property type="project" value="UniProtKB-KW"/>
</dbReference>
<dbReference type="AlphaFoldDB" id="A0AA91PGD7"/>
<dbReference type="RefSeq" id="WP_085302893.1">
    <property type="nucleotide sequence ID" value="NZ_AP022594.1"/>
</dbReference>
<dbReference type="PANTHER" id="PTHR13504">
    <property type="entry name" value="FIDO DOMAIN-CONTAINING PROTEIN DDB_G0283145"/>
    <property type="match status" value="1"/>
</dbReference>
<proteinExistence type="predicted"/>
<evidence type="ECO:0000256" key="1">
    <source>
        <dbReference type="PIRSR" id="PIRSR640198-1"/>
    </source>
</evidence>
<dbReference type="InterPro" id="IPR036597">
    <property type="entry name" value="Fido-like_dom_sf"/>
</dbReference>
<dbReference type="InterPro" id="IPR003812">
    <property type="entry name" value="Fido"/>
</dbReference>
<dbReference type="EMBL" id="NCXO01000008">
    <property type="protein sequence ID" value="OSC34793.1"/>
    <property type="molecule type" value="Genomic_DNA"/>
</dbReference>
<dbReference type="InterPro" id="IPR040198">
    <property type="entry name" value="Fido_containing"/>
</dbReference>
<keyword evidence="2" id="KW-0067">ATP-binding</keyword>
<evidence type="ECO:0000313" key="5">
    <source>
        <dbReference type="Proteomes" id="UP000193577"/>
    </source>
</evidence>
<evidence type="ECO:0000259" key="3">
    <source>
        <dbReference type="PROSITE" id="PS51459"/>
    </source>
</evidence>
<dbReference type="Pfam" id="PF02661">
    <property type="entry name" value="Fic"/>
    <property type="match status" value="1"/>
</dbReference>
<feature type="domain" description="Fido" evidence="3">
    <location>
        <begin position="141"/>
        <end position="288"/>
    </location>
</feature>
<name>A0AA91PGD7_9MYCO</name>
<dbReference type="Gene3D" id="1.10.3290.10">
    <property type="entry name" value="Fido-like domain"/>
    <property type="match status" value="1"/>
</dbReference>
<reference evidence="4 5" key="1">
    <citation type="submission" date="2017-04" db="EMBL/GenBank/DDBJ databases">
        <title>The new phylogeny of genus Mycobacterium.</title>
        <authorList>
            <person name="Tortoli E."/>
            <person name="Trovato A."/>
            <person name="Cirillo D.M."/>
        </authorList>
    </citation>
    <scope>NUCLEOTIDE SEQUENCE [LARGE SCALE GENOMIC DNA]</scope>
    <source>
        <strain evidence="4 5">KCTC 19819</strain>
    </source>
</reference>
<dbReference type="PANTHER" id="PTHR13504:SF38">
    <property type="entry name" value="FIDO DOMAIN-CONTAINING PROTEIN"/>
    <property type="match status" value="1"/>
</dbReference>
<evidence type="ECO:0000256" key="2">
    <source>
        <dbReference type="PIRSR" id="PIRSR640198-2"/>
    </source>
</evidence>
<keyword evidence="2" id="KW-0547">Nucleotide-binding</keyword>
<keyword evidence="5" id="KW-1185">Reference proteome</keyword>
<accession>A0AA91PGD7</accession>
<gene>
    <name evidence="4" type="ORF">B8W67_05295</name>
</gene>
<organism evidence="4 5">
    <name type="scientific">Mycolicibacillus koreensis</name>
    <dbReference type="NCBI Taxonomy" id="1069220"/>
    <lineage>
        <taxon>Bacteria</taxon>
        <taxon>Bacillati</taxon>
        <taxon>Actinomycetota</taxon>
        <taxon>Actinomycetes</taxon>
        <taxon>Mycobacteriales</taxon>
        <taxon>Mycobacteriaceae</taxon>
        <taxon>Mycolicibacillus</taxon>
    </lineage>
</organism>
<comment type="caution">
    <text evidence="4">The sequence shown here is derived from an EMBL/GenBank/DDBJ whole genome shotgun (WGS) entry which is preliminary data.</text>
</comment>
<dbReference type="PROSITE" id="PS51459">
    <property type="entry name" value="FIDO"/>
    <property type="match status" value="1"/>
</dbReference>
<feature type="active site" evidence="1">
    <location>
        <position position="225"/>
    </location>
</feature>
<dbReference type="Proteomes" id="UP000193577">
    <property type="component" value="Unassembled WGS sequence"/>
</dbReference>
<feature type="binding site" evidence="2">
    <location>
        <begin position="229"/>
        <end position="236"/>
    </location>
    <ligand>
        <name>ATP</name>
        <dbReference type="ChEBI" id="CHEBI:30616"/>
    </ligand>
</feature>